<comment type="function">
    <text evidence="8">Subunit b, of the mitochondrial membrane ATP synthase complex (F(1)F(0) ATP synthase or Complex V) that produces ATP from ADP in the presence of a proton gradient across the membrane which is generated by electron transport complexes of the respiratory chain. ATP synthase complex consist of a soluble F(1) head domain - the catalytic core - and a membrane F(1) domain - the membrane proton channel. These two domains are linked by a central stalk rotating inside the F(1) region and a stationary peripheral stalk. During catalysis, ATP synthesis in the catalytic domain of F(1) is coupled via a rotary mechanism of the central stalk subunits to proton translocation. In vivo, can only synthesize ATP although its ATP hydrolase activity can be activated artificially in vitro. Part of the complex F(0) domain. Part of the complex F(0) domain and the peripheric stalk, which acts as a stator to hold the catalytic alpha(3)beta(3) subcomplex and subunit a/ATP6 static relative to the rotary elements.</text>
</comment>
<organism evidence="9 10">
    <name type="scientific">Heterobasidion irregulare (strain TC 32-1)</name>
    <dbReference type="NCBI Taxonomy" id="747525"/>
    <lineage>
        <taxon>Eukaryota</taxon>
        <taxon>Fungi</taxon>
        <taxon>Dikarya</taxon>
        <taxon>Basidiomycota</taxon>
        <taxon>Agaricomycotina</taxon>
        <taxon>Agaricomycetes</taxon>
        <taxon>Russulales</taxon>
        <taxon>Bondarzewiaceae</taxon>
        <taxon>Heterobasidion</taxon>
        <taxon>Heterobasidion annosum species complex</taxon>
    </lineage>
</organism>
<evidence type="ECO:0000256" key="8">
    <source>
        <dbReference type="RuleBase" id="RU368017"/>
    </source>
</evidence>
<proteinExistence type="inferred from homology"/>
<sequence>MASRVALNTLRASASRVRPQTVVASQLMHARAMSSQQPPAERASEVINKLPSSPNLITKTGTAILGSGLIAAAISQELYVMNEETVIAVGYLILFTYIAKIIRTPYKEWAEGHINRIKGVLDSSRAEHTQAVKDRIESVNQMKDVVSLTEGLFAVSKETAKLESEIFVQRQRVALASEIKTVLDSWVRYEQQEKEQEQAQLVKSVVDNVLKNLSDEKTQKDMLIWAVSEVEQLVKNKAI</sequence>
<dbReference type="PANTHER" id="PTHR12733:SF3">
    <property type="entry name" value="ATP SYNTHASE F(0) COMPLEX SUBUNIT B1, MITOCHONDRIAL"/>
    <property type="match status" value="1"/>
</dbReference>
<evidence type="ECO:0000256" key="3">
    <source>
        <dbReference type="ARBA" id="ARBA00022781"/>
    </source>
</evidence>
<evidence type="ECO:0000256" key="4">
    <source>
        <dbReference type="ARBA" id="ARBA00022792"/>
    </source>
</evidence>
<evidence type="ECO:0000256" key="7">
    <source>
        <dbReference type="ARBA" id="ARBA00023136"/>
    </source>
</evidence>
<comment type="subunit">
    <text evidence="8">F-type ATPases have 2 components, CF(1) - the catalytic core - and CF(0) - the membrane proton channel. In yeast, the dimeric form of ATP synthase consists of 17 polypeptides: alpha, beta, gamma, delta, epsilon, 4 (B), 5 (OSCP), 6 (A), 8, 9 (C), d, E (Tim11), f, g, h, i/j and k.</text>
</comment>
<dbReference type="InterPro" id="IPR008688">
    <property type="entry name" value="ATP_synth_Bsub_B/MI25"/>
</dbReference>
<keyword evidence="3 8" id="KW-0375">Hydrogen ion transport</keyword>
<name>W4K180_HETIT</name>
<dbReference type="Pfam" id="PF05405">
    <property type="entry name" value="Mt_ATP-synt_B"/>
    <property type="match status" value="1"/>
</dbReference>
<comment type="similarity">
    <text evidence="8">Belongs to the eukaryotic ATPase B chain family.</text>
</comment>
<keyword evidence="2 8" id="KW-0138">CF(0)</keyword>
<comment type="subcellular location">
    <subcellularLocation>
        <location evidence="8">Mitochondrion</location>
    </subcellularLocation>
    <subcellularLocation>
        <location evidence="8">Mitochondrion inner membrane</location>
    </subcellularLocation>
</comment>
<keyword evidence="10" id="KW-1185">Reference proteome</keyword>
<dbReference type="SUPFAM" id="SSF161060">
    <property type="entry name" value="ATP synthase B chain-like"/>
    <property type="match status" value="1"/>
</dbReference>
<evidence type="ECO:0000313" key="9">
    <source>
        <dbReference type="EMBL" id="ETW78831.1"/>
    </source>
</evidence>
<dbReference type="GO" id="GO:0005743">
    <property type="term" value="C:mitochondrial inner membrane"/>
    <property type="evidence" value="ECO:0007669"/>
    <property type="project" value="UniProtKB-SubCell"/>
</dbReference>
<dbReference type="HOGENOM" id="CLU_077208_0_0_1"/>
<dbReference type="RefSeq" id="XP_009549131.1">
    <property type="nucleotide sequence ID" value="XM_009550836.1"/>
</dbReference>
<dbReference type="Proteomes" id="UP000030671">
    <property type="component" value="Unassembled WGS sequence"/>
</dbReference>
<gene>
    <name evidence="9" type="ORF">HETIRDRAFT_147326</name>
</gene>
<dbReference type="GO" id="GO:0046933">
    <property type="term" value="F:proton-transporting ATP synthase activity, rotational mechanism"/>
    <property type="evidence" value="ECO:0007669"/>
    <property type="project" value="TreeGrafter"/>
</dbReference>
<keyword evidence="6 8" id="KW-0496">Mitochondrion</keyword>
<reference evidence="9 10" key="1">
    <citation type="journal article" date="2012" name="New Phytol.">
        <title>Insight into trade-off between wood decay and parasitism from the genome of a fungal forest pathogen.</title>
        <authorList>
            <person name="Olson A."/>
            <person name="Aerts A."/>
            <person name="Asiegbu F."/>
            <person name="Belbahri L."/>
            <person name="Bouzid O."/>
            <person name="Broberg A."/>
            <person name="Canback B."/>
            <person name="Coutinho P.M."/>
            <person name="Cullen D."/>
            <person name="Dalman K."/>
            <person name="Deflorio G."/>
            <person name="van Diepen L.T."/>
            <person name="Dunand C."/>
            <person name="Duplessis S."/>
            <person name="Durling M."/>
            <person name="Gonthier P."/>
            <person name="Grimwood J."/>
            <person name="Fossdal C.G."/>
            <person name="Hansson D."/>
            <person name="Henrissat B."/>
            <person name="Hietala A."/>
            <person name="Himmelstrand K."/>
            <person name="Hoffmeister D."/>
            <person name="Hogberg N."/>
            <person name="James T.Y."/>
            <person name="Karlsson M."/>
            <person name="Kohler A."/>
            <person name="Kues U."/>
            <person name="Lee Y.H."/>
            <person name="Lin Y.C."/>
            <person name="Lind M."/>
            <person name="Lindquist E."/>
            <person name="Lombard V."/>
            <person name="Lucas S."/>
            <person name="Lunden K."/>
            <person name="Morin E."/>
            <person name="Murat C."/>
            <person name="Park J."/>
            <person name="Raffaello T."/>
            <person name="Rouze P."/>
            <person name="Salamov A."/>
            <person name="Schmutz J."/>
            <person name="Solheim H."/>
            <person name="Stahlberg J."/>
            <person name="Velez H."/>
            <person name="de Vries R.P."/>
            <person name="Wiebenga A."/>
            <person name="Woodward S."/>
            <person name="Yakovlev I."/>
            <person name="Garbelotto M."/>
            <person name="Martin F."/>
            <person name="Grigoriev I.V."/>
            <person name="Stenlid J."/>
        </authorList>
    </citation>
    <scope>NUCLEOTIDE SEQUENCE [LARGE SCALE GENOMIC DNA]</scope>
    <source>
        <strain evidence="9 10">TC 32-1</strain>
    </source>
</reference>
<dbReference type="GO" id="GO:0045259">
    <property type="term" value="C:proton-transporting ATP synthase complex"/>
    <property type="evidence" value="ECO:0007669"/>
    <property type="project" value="UniProtKB-KW"/>
</dbReference>
<dbReference type="InterPro" id="IPR013837">
    <property type="entry name" value="ATP_synth_F0_suB"/>
</dbReference>
<dbReference type="KEGG" id="hir:HETIRDRAFT_147326"/>
<evidence type="ECO:0000256" key="2">
    <source>
        <dbReference type="ARBA" id="ARBA00022547"/>
    </source>
</evidence>
<evidence type="ECO:0000313" key="10">
    <source>
        <dbReference type="Proteomes" id="UP000030671"/>
    </source>
</evidence>
<dbReference type="GeneID" id="20667195"/>
<evidence type="ECO:0000256" key="1">
    <source>
        <dbReference type="ARBA" id="ARBA00022448"/>
    </source>
</evidence>
<dbReference type="AlphaFoldDB" id="W4K180"/>
<dbReference type="FunFam" id="1.20.5.2210:FF:000002">
    <property type="entry name" value="ATP synthase subunit 4 mitochondrial"/>
    <property type="match status" value="1"/>
</dbReference>
<dbReference type="PANTHER" id="PTHR12733">
    <property type="entry name" value="MITOCHONDRIAL ATP SYNTHASE B CHAIN"/>
    <property type="match status" value="1"/>
</dbReference>
<keyword evidence="1 8" id="KW-0813">Transport</keyword>
<dbReference type="eggNOG" id="KOG3976">
    <property type="taxonomic scope" value="Eukaryota"/>
</dbReference>
<protein>
    <recommendedName>
        <fullName evidence="8">ATP synthase subunit 4</fullName>
    </recommendedName>
</protein>
<dbReference type="EMBL" id="KI925461">
    <property type="protein sequence ID" value="ETW78831.1"/>
    <property type="molecule type" value="Genomic_DNA"/>
</dbReference>
<keyword evidence="5 8" id="KW-0406">Ion transport</keyword>
<dbReference type="OrthoDB" id="67388at2759"/>
<keyword evidence="7 8" id="KW-0472">Membrane</keyword>
<dbReference type="STRING" id="747525.W4K180"/>
<dbReference type="FunCoup" id="W4K180">
    <property type="interactions" value="84"/>
</dbReference>
<accession>W4K180</accession>
<keyword evidence="4 8" id="KW-0999">Mitochondrion inner membrane</keyword>
<dbReference type="InParanoid" id="W4K180"/>
<dbReference type="Gene3D" id="1.20.5.2210">
    <property type="match status" value="1"/>
</dbReference>
<evidence type="ECO:0000256" key="5">
    <source>
        <dbReference type="ARBA" id="ARBA00023065"/>
    </source>
</evidence>
<evidence type="ECO:0000256" key="6">
    <source>
        <dbReference type="ARBA" id="ARBA00023128"/>
    </source>
</evidence>